<comment type="caution">
    <text evidence="1">The sequence shown here is derived from an EMBL/GenBank/DDBJ whole genome shotgun (WGS) entry which is preliminary data.</text>
</comment>
<reference evidence="1 2" key="1">
    <citation type="submission" date="2020-07" db="EMBL/GenBank/DDBJ databases">
        <title>Sequencing the genomes of 1000 actinobacteria strains.</title>
        <authorList>
            <person name="Klenk H.-P."/>
        </authorList>
    </citation>
    <scope>NUCLEOTIDE SEQUENCE [LARGE SCALE GENOMIC DNA]</scope>
    <source>
        <strain evidence="1 2">DSM 22185</strain>
    </source>
</reference>
<organism evidence="1 2">
    <name type="scientific">Microbacterium pseudoresistens</name>
    <dbReference type="NCBI Taxonomy" id="640634"/>
    <lineage>
        <taxon>Bacteria</taxon>
        <taxon>Bacillati</taxon>
        <taxon>Actinomycetota</taxon>
        <taxon>Actinomycetes</taxon>
        <taxon>Micrococcales</taxon>
        <taxon>Microbacteriaceae</taxon>
        <taxon>Microbacterium</taxon>
    </lineage>
</organism>
<name>A0A7Y9EX78_9MICO</name>
<keyword evidence="2" id="KW-1185">Reference proteome</keyword>
<dbReference type="EMBL" id="JACCBH010000001">
    <property type="protein sequence ID" value="NYD55620.1"/>
    <property type="molecule type" value="Genomic_DNA"/>
</dbReference>
<dbReference type="RefSeq" id="WP_179434802.1">
    <property type="nucleotide sequence ID" value="NZ_BAABLC010000004.1"/>
</dbReference>
<dbReference type="AlphaFoldDB" id="A0A7Y9EX78"/>
<accession>A0A7Y9EX78</accession>
<dbReference type="Proteomes" id="UP000552045">
    <property type="component" value="Unassembled WGS sequence"/>
</dbReference>
<proteinExistence type="predicted"/>
<sequence length="410" mass="42779">MTDPFLPAPGAPAAAQGGHDFPQRLVAPAPTLFVAAAAKRRRLAPWLIGTGVVALIAAISGGTQLATNLGYDDAEEHLVSAAEYQNDAAMTLGAVVDDATEVTGAAGGILDYGTGAVLSADELAPLRTDLEETTAVLDDAQRLAGTETPTASGKPFWAWELSAAAAELRDDADDADAIAEEMATMREDLQGEVDGLGTLGSDLLTQAAGRAADIEQELPSAENESILQLRSTADALADASSSLDDDAQAAFKAFDDAVVAARSSYQAELDSKAGPLLETRLEVEDYARTLAPGVLMDFDWSVLVNGLGVGGWLSGQTWWHYDRGGYATIELSDSVAEQWPSAATQALVAHEVGHAITVKCRDLYDDSDQGTIEAWATAWAISMGFTDPGNGTSAYGAPSQEMIDLAATCR</sequence>
<evidence type="ECO:0000313" key="2">
    <source>
        <dbReference type="Proteomes" id="UP000552045"/>
    </source>
</evidence>
<evidence type="ECO:0000313" key="1">
    <source>
        <dbReference type="EMBL" id="NYD55620.1"/>
    </source>
</evidence>
<protein>
    <submittedName>
        <fullName evidence="1">Uncharacterized protein</fullName>
    </submittedName>
</protein>
<gene>
    <name evidence="1" type="ORF">BKA02_002675</name>
</gene>